<dbReference type="GO" id="GO:0047105">
    <property type="term" value="F:4-trimethylammoniobutyraldehyde dehydrogenase activity"/>
    <property type="evidence" value="ECO:0007669"/>
    <property type="project" value="UniProtKB-EC"/>
</dbReference>
<dbReference type="SUPFAM" id="SSF53720">
    <property type="entry name" value="ALDH-like"/>
    <property type="match status" value="1"/>
</dbReference>
<dbReference type="InterPro" id="IPR016163">
    <property type="entry name" value="Ald_DH_C"/>
</dbReference>
<evidence type="ECO:0000256" key="3">
    <source>
        <dbReference type="RuleBase" id="RU003345"/>
    </source>
</evidence>
<dbReference type="PROSITE" id="PS00687">
    <property type="entry name" value="ALDEHYDE_DEHYDR_GLU"/>
    <property type="match status" value="1"/>
</dbReference>
<name>A0A1Z5J825_FISSO</name>
<organism evidence="5 6">
    <name type="scientific">Fistulifera solaris</name>
    <name type="common">Oleaginous diatom</name>
    <dbReference type="NCBI Taxonomy" id="1519565"/>
    <lineage>
        <taxon>Eukaryota</taxon>
        <taxon>Sar</taxon>
        <taxon>Stramenopiles</taxon>
        <taxon>Ochrophyta</taxon>
        <taxon>Bacillariophyta</taxon>
        <taxon>Bacillariophyceae</taxon>
        <taxon>Bacillariophycidae</taxon>
        <taxon>Naviculales</taxon>
        <taxon>Naviculaceae</taxon>
        <taxon>Fistulifera</taxon>
    </lineage>
</organism>
<dbReference type="EMBL" id="BDSP01000016">
    <property type="protein sequence ID" value="GAX10096.1"/>
    <property type="molecule type" value="Genomic_DNA"/>
</dbReference>
<dbReference type="EC" id="1.2.1.3" evidence="5"/>
<dbReference type="PANTHER" id="PTHR11699">
    <property type="entry name" value="ALDEHYDE DEHYDROGENASE-RELATED"/>
    <property type="match status" value="1"/>
</dbReference>
<sequence>MFQTVARTGRKLISRRRLLPALSASIDNNFKASAFPQQFSFLLHYHQKRMVQGVTIANNCIVNTNPANGEIISRVPCTTKEELERTLSASCGAQPQWAATSLTDRIRLLRKGLEAIAAKKDAFVDMIVQEMGKPITEARVEVEGSVSRDEYFRVLQDALEPKKRGKNCQVVRQPLGVVAILSPWNFPVDEILLLALPALASGNAVLVKPSEVTPETGAMVVEALSSVLPPYVVQLAQGDGKIGSQIVAHPLVSMVAMTGSSSTGKKILQTCAASPTIKRLVLELGGKDPMVVFDDADLEQAASDAVTYSLSNTGQVCCSIERVYVALSIYEDFCERVVGHAETFKVGDGRDPTVKVGPMVSSIQLEIVKEHVKDAVEKGAKLLYQSPQMTEGTFHPVTVLSEVTDQMKVYREETFGPIVSLIPFDGTESSATRLANDSQYGLASSVYTKDLVKAERVANSIHAGQVGINCYSIENMDVGCPWVGHKQSGYGYHSGPEGFQQFSVPKSIVFNPK</sequence>
<keyword evidence="6" id="KW-1185">Reference proteome</keyword>
<evidence type="ECO:0000259" key="4">
    <source>
        <dbReference type="Pfam" id="PF00171"/>
    </source>
</evidence>
<evidence type="ECO:0000256" key="1">
    <source>
        <dbReference type="ARBA" id="ARBA00023002"/>
    </source>
</evidence>
<dbReference type="FunFam" id="3.40.309.10:FF:000009">
    <property type="entry name" value="Aldehyde dehydrogenase A"/>
    <property type="match status" value="1"/>
</dbReference>
<reference evidence="5 6" key="1">
    <citation type="journal article" date="2015" name="Plant Cell">
        <title>Oil accumulation by the oleaginous diatom Fistulifera solaris as revealed by the genome and transcriptome.</title>
        <authorList>
            <person name="Tanaka T."/>
            <person name="Maeda Y."/>
            <person name="Veluchamy A."/>
            <person name="Tanaka M."/>
            <person name="Abida H."/>
            <person name="Marechal E."/>
            <person name="Bowler C."/>
            <person name="Muto M."/>
            <person name="Sunaga Y."/>
            <person name="Tanaka M."/>
            <person name="Yoshino T."/>
            <person name="Taniguchi T."/>
            <person name="Fukuda Y."/>
            <person name="Nemoto M."/>
            <person name="Matsumoto M."/>
            <person name="Wong P.S."/>
            <person name="Aburatani S."/>
            <person name="Fujibuchi W."/>
        </authorList>
    </citation>
    <scope>NUCLEOTIDE SEQUENCE [LARGE SCALE GENOMIC DNA]</scope>
    <source>
        <strain evidence="5 6">JPCC DA0580</strain>
    </source>
</reference>
<evidence type="ECO:0000313" key="5">
    <source>
        <dbReference type="EMBL" id="GAX10096.1"/>
    </source>
</evidence>
<dbReference type="OrthoDB" id="310895at2759"/>
<dbReference type="AlphaFoldDB" id="A0A1Z5J825"/>
<proteinExistence type="inferred from homology"/>
<dbReference type="GO" id="GO:0004029">
    <property type="term" value="F:aldehyde dehydrogenase (NAD+) activity"/>
    <property type="evidence" value="ECO:0007669"/>
    <property type="project" value="UniProtKB-EC"/>
</dbReference>
<dbReference type="Proteomes" id="UP000198406">
    <property type="component" value="Unassembled WGS sequence"/>
</dbReference>
<feature type="active site" evidence="2">
    <location>
        <position position="283"/>
    </location>
</feature>
<dbReference type="InterPro" id="IPR016162">
    <property type="entry name" value="Ald_DH_N"/>
</dbReference>
<dbReference type="InParanoid" id="A0A1Z5J825"/>
<dbReference type="Pfam" id="PF00171">
    <property type="entry name" value="Aldedh"/>
    <property type="match status" value="1"/>
</dbReference>
<dbReference type="InterPro" id="IPR029510">
    <property type="entry name" value="Ald_DH_CS_GLU"/>
</dbReference>
<comment type="similarity">
    <text evidence="3">Belongs to the aldehyde dehydrogenase family.</text>
</comment>
<feature type="domain" description="Aldehyde dehydrogenase" evidence="4">
    <location>
        <begin position="61"/>
        <end position="508"/>
    </location>
</feature>
<keyword evidence="1 3" id="KW-0560">Oxidoreductase</keyword>
<dbReference type="InterPro" id="IPR016161">
    <property type="entry name" value="Ald_DH/histidinol_DH"/>
</dbReference>
<accession>A0A1Z5J825</accession>
<evidence type="ECO:0000256" key="2">
    <source>
        <dbReference type="PROSITE-ProRule" id="PRU10007"/>
    </source>
</evidence>
<protein>
    <submittedName>
        <fullName evidence="5">Aldehyde dehydrogenase family 9 member A1</fullName>
        <ecNumber evidence="5">1.2.1.3</ecNumber>
        <ecNumber evidence="5">1.2.1.47</ecNumber>
    </submittedName>
</protein>
<evidence type="ECO:0000313" key="6">
    <source>
        <dbReference type="Proteomes" id="UP000198406"/>
    </source>
</evidence>
<dbReference type="Gene3D" id="3.40.309.10">
    <property type="entry name" value="Aldehyde Dehydrogenase, Chain A, domain 2"/>
    <property type="match status" value="1"/>
</dbReference>
<dbReference type="Gene3D" id="3.40.605.10">
    <property type="entry name" value="Aldehyde Dehydrogenase, Chain A, domain 1"/>
    <property type="match status" value="1"/>
</dbReference>
<dbReference type="InterPro" id="IPR015590">
    <property type="entry name" value="Aldehyde_DH_dom"/>
</dbReference>
<dbReference type="EC" id="1.2.1.47" evidence="5"/>
<comment type="caution">
    <text evidence="5">The sequence shown here is derived from an EMBL/GenBank/DDBJ whole genome shotgun (WGS) entry which is preliminary data.</text>
</comment>
<gene>
    <name evidence="5" type="ORF">FisN_3Lh282</name>
</gene>